<name>F8KQP0_HELBC</name>
<accession>F8KQP0</accession>
<evidence type="ECO:0000313" key="1">
    <source>
        <dbReference type="EMBL" id="CCB79044.1"/>
    </source>
</evidence>
<dbReference type="EMBL" id="FR871757">
    <property type="protein sequence ID" value="CCB79044.1"/>
    <property type="molecule type" value="Genomic_DNA"/>
</dbReference>
<dbReference type="KEGG" id="hbi:HBZC1_00580"/>
<dbReference type="Proteomes" id="UP000008387">
    <property type="component" value="Chromosome"/>
</dbReference>
<keyword evidence="2" id="KW-1185">Reference proteome</keyword>
<reference evidence="1 2" key="1">
    <citation type="journal article" date="2011" name="J. Bacteriol.">
        <title>Genome sequence of Helicobacter bizzozeronii strain CIII-1, an isolate from human gastric mucosa.</title>
        <authorList>
            <person name="Schott T."/>
            <person name="Rossi M."/>
            <person name="Hanninen M.L."/>
        </authorList>
    </citation>
    <scope>NUCLEOTIDE SEQUENCE [LARGE SCALE GENOMIC DNA]</scope>
    <source>
        <strain evidence="1 2">CIII-1</strain>
    </source>
</reference>
<dbReference type="HOGENOM" id="CLU_1072706_0_0_7"/>
<dbReference type="RefSeq" id="WP_013889568.1">
    <property type="nucleotide sequence ID" value="NC_015674.1"/>
</dbReference>
<dbReference type="eggNOG" id="ENOG5031A4M">
    <property type="taxonomic scope" value="Bacteria"/>
</dbReference>
<proteinExistence type="predicted"/>
<gene>
    <name evidence="1" type="ordered locus">HBZC1_00580</name>
</gene>
<dbReference type="AlphaFoldDB" id="F8KQP0"/>
<protein>
    <submittedName>
        <fullName evidence="1">Uncharacterized protein</fullName>
    </submittedName>
</protein>
<organism evidence="1 2">
    <name type="scientific">Helicobacter bizzozeronii (strain CIII-1)</name>
    <dbReference type="NCBI Taxonomy" id="1002804"/>
    <lineage>
        <taxon>Bacteria</taxon>
        <taxon>Pseudomonadati</taxon>
        <taxon>Campylobacterota</taxon>
        <taxon>Epsilonproteobacteria</taxon>
        <taxon>Campylobacterales</taxon>
        <taxon>Helicobacteraceae</taxon>
        <taxon>Helicobacter</taxon>
    </lineage>
</organism>
<sequence>MNVNRFIRNFLEIRQALGTQNFPSKEINNICLQAAIEYEKLYLQEAQNNLAEEQMRAKMEIDYLSAQYNLQALKAQTLNALIQCQSMLRSLKDNAAINRANAYVSFLQVVGNANNTSALKDHAENVIRTINRIGIVGDDALLNTLLDQLTQELDKLNRLEGASEQVQIFAQSLETLINHPVKLWGFSTLKNAKECFLVDGQEVSASNSFLFKAKEPKTYKITFKSQNAQQEASKSLDIVVGDDKFKALR</sequence>
<dbReference type="STRING" id="1002804.HBZC1_00580"/>
<evidence type="ECO:0000313" key="2">
    <source>
        <dbReference type="Proteomes" id="UP000008387"/>
    </source>
</evidence>